<dbReference type="EMBL" id="RAWB01000131">
    <property type="protein sequence ID" value="RKH59596.1"/>
    <property type="molecule type" value="Genomic_DNA"/>
</dbReference>
<proteinExistence type="predicted"/>
<name>A0A3A8PSZ9_9BACT</name>
<keyword evidence="2" id="KW-1185">Reference proteome</keyword>
<accession>A0A3A8PSZ9</accession>
<evidence type="ECO:0000313" key="1">
    <source>
        <dbReference type="EMBL" id="RKH59596.1"/>
    </source>
</evidence>
<sequence>MDLPECWAHEAVRRREARIPADVPITAPDLASYLVLFYDGDPAAGGRLIASRQLHGLPAGTAPFREATAGPRGGAPAMGALRRRVPGVGVAVDELPFTVHARSPLPSKSGD</sequence>
<protein>
    <submittedName>
        <fullName evidence="1">Uncharacterized protein</fullName>
    </submittedName>
</protein>
<evidence type="ECO:0000313" key="2">
    <source>
        <dbReference type="Proteomes" id="UP000272888"/>
    </source>
</evidence>
<organism evidence="1 2">
    <name type="scientific">Corallococcus llansteffanensis</name>
    <dbReference type="NCBI Taxonomy" id="2316731"/>
    <lineage>
        <taxon>Bacteria</taxon>
        <taxon>Pseudomonadati</taxon>
        <taxon>Myxococcota</taxon>
        <taxon>Myxococcia</taxon>
        <taxon>Myxococcales</taxon>
        <taxon>Cystobacterineae</taxon>
        <taxon>Myxococcaceae</taxon>
        <taxon>Corallococcus</taxon>
    </lineage>
</organism>
<comment type="caution">
    <text evidence="1">The sequence shown here is derived from an EMBL/GenBank/DDBJ whole genome shotgun (WGS) entry which is preliminary data.</text>
</comment>
<reference evidence="2" key="1">
    <citation type="submission" date="2018-09" db="EMBL/GenBank/DDBJ databases">
        <authorList>
            <person name="Livingstone P.G."/>
            <person name="Whitworth D.E."/>
        </authorList>
    </citation>
    <scope>NUCLEOTIDE SEQUENCE [LARGE SCALE GENOMIC DNA]</scope>
    <source>
        <strain evidence="2">CA051B</strain>
    </source>
</reference>
<dbReference type="Proteomes" id="UP000272888">
    <property type="component" value="Unassembled WGS sequence"/>
</dbReference>
<dbReference type="RefSeq" id="WP_120644002.1">
    <property type="nucleotide sequence ID" value="NZ_RAWB01000131.1"/>
</dbReference>
<dbReference type="AlphaFoldDB" id="A0A3A8PSZ9"/>
<gene>
    <name evidence="1" type="ORF">D7V93_14600</name>
</gene>